<dbReference type="SMART" id="SM00028">
    <property type="entry name" value="TPR"/>
    <property type="match status" value="6"/>
</dbReference>
<feature type="chain" id="PRO_5016466643" description="Cellulose synthase operon C C-terminal domain-containing protein" evidence="11">
    <location>
        <begin position="27"/>
        <end position="1242"/>
    </location>
</feature>
<gene>
    <name evidence="13" type="ORF">DOO78_19345</name>
</gene>
<feature type="signal peptide" evidence="11">
    <location>
        <begin position="1"/>
        <end position="26"/>
    </location>
</feature>
<evidence type="ECO:0000256" key="5">
    <source>
        <dbReference type="ARBA" id="ARBA00022737"/>
    </source>
</evidence>
<comment type="caution">
    <text evidence="13">The sequence shown here is derived from an EMBL/GenBank/DDBJ whole genome shotgun (WGS) entry which is preliminary data.</text>
</comment>
<proteinExistence type="inferred from homology"/>
<dbReference type="PANTHER" id="PTHR45586">
    <property type="entry name" value="TPR REPEAT-CONTAINING PROTEIN PA4667"/>
    <property type="match status" value="1"/>
</dbReference>
<evidence type="ECO:0000256" key="3">
    <source>
        <dbReference type="ARBA" id="ARBA00005886"/>
    </source>
</evidence>
<evidence type="ECO:0000256" key="2">
    <source>
        <dbReference type="ARBA" id="ARBA00005186"/>
    </source>
</evidence>
<dbReference type="GO" id="GO:0006011">
    <property type="term" value="P:UDP-alpha-D-glucose metabolic process"/>
    <property type="evidence" value="ECO:0007669"/>
    <property type="project" value="InterPro"/>
</dbReference>
<comment type="pathway">
    <text evidence="2">Glycan metabolism; bacterial cellulose biosynthesis.</text>
</comment>
<sequence length="1242" mass="131211">MPASTRSHLAAALAAALGLGPAAGLAQEGGQGSGAIAALLRQAAFWQEQSRFDMALGGYERVLAVEPDNAAALAGAARAAAGLGNAQRAGGYLARLRQRDPADARIAEIEAALRASRIDPGALAEARRLGREGRAAEAIARYRTLFGAEGPPPESAIEYYQTLAGTPAGYEEARTRLTALAARSPNDARLQLALAEVLTYRAGNRAEGIERLRGLADRPELAEAATRAWRQAVLWQGTDPVARPAVEAFLARFPEDEAMRRRLAELREARPAITQGDQARIRGFEELNGNRLREAERGFADALAVKPEDADALAGLGVVRLREGRAAEAKTLIERALAIAPEQRPHWGAALDGAGYAVGLQEGRAALARNDLDAAETLLREAVAREVPDRADAEALLGEVLLRRGDATAAETRFRAALTRRPDFGAAMAGLQRALRAQGRVAEADRLRPPGGPASPGAARAASLRASAERTTDLAARAALLRQALEAEPGNPWVRLDLARVLTRQGEAAAARSLVEERLGGRADADSLHAAALLAEEQGRNGDVVALLGRVPAGQRPAAMNALLARARTVDEVQQVAGAAGALRSPEIRQRLLAMASRRDPSGATAAAVIRAFGATGNAGGAAEAARLALAVNADASPTARLAIAGALLAAGNSAEAETQARLLGADPRLTAEQRRELATLRAGSAIRTADRLNEEGQQAQAYDQLAPLLAADPENPSIRLALARLHNGARQPEEARRIAEAVLARDPRNLEARMTAADAAILAGDRARAESLLEEALALHPMDARVKLMEARIARASGNDRRAMRALREAQELRRIQLGQMRPEGAGETAGLAAPNPFLRQVSFGSSATAPSSAGLGAPPLRDQVSLDIARELASVQEEGASRLQGGVALRSRSGTAGLDRLQEFSAPLEASIRSETLNGRIVARATPVTVSTGSLSADADSLRRFGSNALNPGAAARPREDASGVGLGLAYQRPNFTLDAGTTPLGFLKENMLGGVEFAPLLNDSLRLRVTGERRAVTDSLLSWGGQRDPLSGRSWGGVTRTGGRAQLEYTTGPVTLYGGGGWASFDGSGVADNSRVEAGAGFSYAVLRKPGEELTSGLDLVYFGYDKNLRYFTLGQGGYFSPQSFTAVNIPVDYRARWGELDYRVGGSLGYTNWHESNAPLFPNDRGLQRSLEAQAAGDPTLSTHYNGQTRNGVIGGVRLDGSYPLTDSLQIGGTLRYDRAANWNETRAMVYLRQRLGP</sequence>
<dbReference type="EMBL" id="QLIX01000018">
    <property type="protein sequence ID" value="RAI57359.1"/>
    <property type="molecule type" value="Genomic_DNA"/>
</dbReference>
<evidence type="ECO:0000256" key="9">
    <source>
        <dbReference type="ARBA" id="ARBA00023237"/>
    </source>
</evidence>
<dbReference type="PRINTS" id="PR01441">
    <property type="entry name" value="CELLSNTHASEC"/>
</dbReference>
<dbReference type="InterPro" id="IPR003921">
    <property type="entry name" value="Cell_synth_C"/>
</dbReference>
<dbReference type="InterPro" id="IPR008410">
    <property type="entry name" value="BCSC_C"/>
</dbReference>
<evidence type="ECO:0000259" key="12">
    <source>
        <dbReference type="Pfam" id="PF05420"/>
    </source>
</evidence>
<dbReference type="OrthoDB" id="174989at2"/>
<keyword evidence="8" id="KW-0472">Membrane</keyword>
<evidence type="ECO:0000256" key="4">
    <source>
        <dbReference type="ARBA" id="ARBA00022729"/>
    </source>
</evidence>
<feature type="domain" description="Cellulose synthase operon C C-terminal" evidence="12">
    <location>
        <begin position="902"/>
        <end position="1239"/>
    </location>
</feature>
<feature type="repeat" description="TPR" evidence="10">
    <location>
        <begin position="310"/>
        <end position="343"/>
    </location>
</feature>
<keyword evidence="6 10" id="KW-0802">TPR repeat</keyword>
<organism evidence="13 14">
    <name type="scientific">Roseicella frigidaeris</name>
    <dbReference type="NCBI Taxonomy" id="2230885"/>
    <lineage>
        <taxon>Bacteria</taxon>
        <taxon>Pseudomonadati</taxon>
        <taxon>Pseudomonadota</taxon>
        <taxon>Alphaproteobacteria</taxon>
        <taxon>Acetobacterales</taxon>
        <taxon>Roseomonadaceae</taxon>
        <taxon>Roseicella</taxon>
    </lineage>
</organism>
<keyword evidence="5" id="KW-0677">Repeat</keyword>
<evidence type="ECO:0000256" key="10">
    <source>
        <dbReference type="PROSITE-ProRule" id="PRU00339"/>
    </source>
</evidence>
<dbReference type="Proteomes" id="UP000249065">
    <property type="component" value="Unassembled WGS sequence"/>
</dbReference>
<evidence type="ECO:0000313" key="13">
    <source>
        <dbReference type="EMBL" id="RAI57359.1"/>
    </source>
</evidence>
<dbReference type="AlphaFoldDB" id="A0A327M3P0"/>
<comment type="similarity">
    <text evidence="3">Belongs to the AcsC/BcsC family.</text>
</comment>
<evidence type="ECO:0000256" key="8">
    <source>
        <dbReference type="ARBA" id="ARBA00023136"/>
    </source>
</evidence>
<reference evidence="14" key="1">
    <citation type="submission" date="2018-06" db="EMBL/GenBank/DDBJ databases">
        <authorList>
            <person name="Khan S.A."/>
        </authorList>
    </citation>
    <scope>NUCLEOTIDE SEQUENCE [LARGE SCALE GENOMIC DNA]</scope>
    <source>
        <strain evidence="14">DB-1506</strain>
    </source>
</reference>
<evidence type="ECO:0000256" key="11">
    <source>
        <dbReference type="SAM" id="SignalP"/>
    </source>
</evidence>
<evidence type="ECO:0000313" key="14">
    <source>
        <dbReference type="Proteomes" id="UP000249065"/>
    </source>
</evidence>
<feature type="repeat" description="TPR" evidence="10">
    <location>
        <begin position="391"/>
        <end position="424"/>
    </location>
</feature>
<dbReference type="SUPFAM" id="SSF48452">
    <property type="entry name" value="TPR-like"/>
    <property type="match status" value="2"/>
</dbReference>
<dbReference type="UniPathway" id="UPA00694"/>
<feature type="repeat" description="TPR" evidence="10">
    <location>
        <begin position="36"/>
        <end position="69"/>
    </location>
</feature>
<dbReference type="GO" id="GO:0009279">
    <property type="term" value="C:cell outer membrane"/>
    <property type="evidence" value="ECO:0007669"/>
    <property type="project" value="UniProtKB-SubCell"/>
</dbReference>
<dbReference type="GO" id="GO:0030244">
    <property type="term" value="P:cellulose biosynthetic process"/>
    <property type="evidence" value="ECO:0007669"/>
    <property type="project" value="UniProtKB-KW"/>
</dbReference>
<dbReference type="PROSITE" id="PS50005">
    <property type="entry name" value="TPR"/>
    <property type="match status" value="3"/>
</dbReference>
<keyword evidence="9" id="KW-0998">Cell outer membrane</keyword>
<protein>
    <recommendedName>
        <fullName evidence="12">Cellulose synthase operon C C-terminal domain-containing protein</fullName>
    </recommendedName>
</protein>
<name>A0A327M3P0_9PROT</name>
<dbReference type="InterPro" id="IPR019734">
    <property type="entry name" value="TPR_rpt"/>
</dbReference>
<keyword evidence="7" id="KW-0135">Cellulose biosynthesis</keyword>
<dbReference type="InterPro" id="IPR051012">
    <property type="entry name" value="CellSynth/LPSAsmb/PSIAsmb"/>
</dbReference>
<keyword evidence="14" id="KW-1185">Reference proteome</keyword>
<evidence type="ECO:0000256" key="1">
    <source>
        <dbReference type="ARBA" id="ARBA00004339"/>
    </source>
</evidence>
<dbReference type="PANTHER" id="PTHR45586:SF1">
    <property type="entry name" value="LIPOPOLYSACCHARIDE ASSEMBLY PROTEIN B"/>
    <property type="match status" value="1"/>
</dbReference>
<dbReference type="Gene3D" id="1.25.40.10">
    <property type="entry name" value="Tetratricopeptide repeat domain"/>
    <property type="match status" value="4"/>
</dbReference>
<evidence type="ECO:0000256" key="6">
    <source>
        <dbReference type="ARBA" id="ARBA00022803"/>
    </source>
</evidence>
<accession>A0A327M3P0</accession>
<dbReference type="Pfam" id="PF05420">
    <property type="entry name" value="BCSC_C"/>
    <property type="match status" value="1"/>
</dbReference>
<dbReference type="RefSeq" id="WP_111471513.1">
    <property type="nucleotide sequence ID" value="NZ_QLIX01000018.1"/>
</dbReference>
<comment type="subcellular location">
    <subcellularLocation>
        <location evidence="1">Cell outer membrane</location>
        <topology evidence="1">Peripheral membrane protein</topology>
    </subcellularLocation>
</comment>
<dbReference type="InterPro" id="IPR011990">
    <property type="entry name" value="TPR-like_helical_dom_sf"/>
</dbReference>
<evidence type="ECO:0000256" key="7">
    <source>
        <dbReference type="ARBA" id="ARBA00022916"/>
    </source>
</evidence>
<dbReference type="Pfam" id="PF14559">
    <property type="entry name" value="TPR_19"/>
    <property type="match status" value="3"/>
</dbReference>
<keyword evidence="4 11" id="KW-0732">Signal</keyword>
<dbReference type="Pfam" id="PF13432">
    <property type="entry name" value="TPR_16"/>
    <property type="match status" value="2"/>
</dbReference>